<dbReference type="PROSITE" id="PS51194">
    <property type="entry name" value="HELICASE_CTER"/>
    <property type="match status" value="1"/>
</dbReference>
<dbReference type="InterPro" id="IPR014001">
    <property type="entry name" value="Helicase_ATP-bd"/>
</dbReference>
<gene>
    <name evidence="12" type="ORF">B7P43_G01468</name>
</gene>
<evidence type="ECO:0000259" key="9">
    <source>
        <dbReference type="PROSITE" id="PS51192"/>
    </source>
</evidence>
<proteinExistence type="inferred from homology"/>
<dbReference type="SMART" id="SM00487">
    <property type="entry name" value="DEXDc"/>
    <property type="match status" value="1"/>
</dbReference>
<comment type="similarity">
    <text evidence="7">Belongs to the DEAD box helicase family.</text>
</comment>
<feature type="domain" description="Helicase C-terminal" evidence="10">
    <location>
        <begin position="452"/>
        <end position="602"/>
    </location>
</feature>
<dbReference type="Proteomes" id="UP000235965">
    <property type="component" value="Unassembled WGS sequence"/>
</dbReference>
<evidence type="ECO:0000256" key="1">
    <source>
        <dbReference type="ARBA" id="ARBA00022741"/>
    </source>
</evidence>
<keyword evidence="3 7" id="KW-0347">Helicase</keyword>
<dbReference type="InterPro" id="IPR014014">
    <property type="entry name" value="RNA_helicase_DEAD_Q_motif"/>
</dbReference>
<dbReference type="InterPro" id="IPR011545">
    <property type="entry name" value="DEAD/DEAH_box_helicase_dom"/>
</dbReference>
<evidence type="ECO:0000313" key="12">
    <source>
        <dbReference type="EMBL" id="PNF41282.1"/>
    </source>
</evidence>
<organism evidence="12 13">
    <name type="scientific">Cryptotermes secundus</name>
    <dbReference type="NCBI Taxonomy" id="105785"/>
    <lineage>
        <taxon>Eukaryota</taxon>
        <taxon>Metazoa</taxon>
        <taxon>Ecdysozoa</taxon>
        <taxon>Arthropoda</taxon>
        <taxon>Hexapoda</taxon>
        <taxon>Insecta</taxon>
        <taxon>Pterygota</taxon>
        <taxon>Neoptera</taxon>
        <taxon>Polyneoptera</taxon>
        <taxon>Dictyoptera</taxon>
        <taxon>Blattodea</taxon>
        <taxon>Blattoidea</taxon>
        <taxon>Termitoidae</taxon>
        <taxon>Kalotermitidae</taxon>
        <taxon>Cryptotermitinae</taxon>
        <taxon>Cryptotermes</taxon>
    </lineage>
</organism>
<dbReference type="OrthoDB" id="4310724at2759"/>
<evidence type="ECO:0000256" key="7">
    <source>
        <dbReference type="RuleBase" id="RU365068"/>
    </source>
</evidence>
<dbReference type="PROSITE" id="PS51192">
    <property type="entry name" value="HELICASE_ATP_BIND_1"/>
    <property type="match status" value="1"/>
</dbReference>
<evidence type="ECO:0000256" key="4">
    <source>
        <dbReference type="ARBA" id="ARBA00022840"/>
    </source>
</evidence>
<name>A0A2J7RKC7_9NEOP</name>
<keyword evidence="13" id="KW-1185">Reference proteome</keyword>
<dbReference type="AlphaFoldDB" id="A0A2J7RKC7"/>
<feature type="compositionally biased region" description="Basic and acidic residues" evidence="8">
    <location>
        <begin position="97"/>
        <end position="112"/>
    </location>
</feature>
<sequence>MGRKGKCGSWKPVQLTENLISKGVEGLVGIEELTDYKLVKDYGAKSIRKQTPGKHVNALTSDGDIQRRSTKRKKDFGQPSSKRRKVNCRRKQQIRTVLEKPKEVPEVNKDETESSDTDDAERKSMSSELLESKMSAWHGVGIMSPILRALEEQGFVEPTEIQAKTLPAAVLGRRDILGAAETGSGKTLAFGIPILHRILEDRGQSAGRYNLVHAKRTIEAEPCQSENEYEEHEDENSREMVGLGCVQVMKDVSPHNTPGCSQSKLYALVLTPTRELAMQVHKHLTAAARYTGIKIAVVVGGMAPQKQERLLSRGPEIVVATPGRLWELIQDGNPHLAQVSNIRCLAIDETDRMLERGHFQELHNLLELLNVDEGKKRQRQNFVFSATLTMVHEPPRRLKSRNKKLRLTPGQKLQNIMTMLGVTNPKVVDVTKESGTAGTLTEARIVCALEEKDVYLYYFIQQHPGRTLIFCNSISCVRRLAQLLSLLQCRPLPLHANMMQRQRLKNLDRFRDNSRGLLLATDVAARGLDIPGVQHVIHYQVPRTSETYVHRSGRTARAQKEGLTLLLIEPTEVPHYTRLCRTLGRTKDLPLFPISSSLLAAAKQRVTLAQELDRLELATRKSSTETGWFRKALTEMDMLVDDEDLPRQMDDDESNKLRRLASVKRKQLGALLCSHRQHGDMSNAVNVAKSAVDIRAKPQKNRHNLFLKNRRKNKE</sequence>
<keyword evidence="5 7" id="KW-0694">RNA-binding</keyword>
<dbReference type="GO" id="GO:0016787">
    <property type="term" value="F:hydrolase activity"/>
    <property type="evidence" value="ECO:0007669"/>
    <property type="project" value="UniProtKB-KW"/>
</dbReference>
<dbReference type="InParanoid" id="A0A2J7RKC7"/>
<evidence type="ECO:0000256" key="3">
    <source>
        <dbReference type="ARBA" id="ARBA00022806"/>
    </source>
</evidence>
<dbReference type="EC" id="3.6.4.13" evidence="7"/>
<keyword evidence="2 7" id="KW-0378">Hydrolase</keyword>
<evidence type="ECO:0000259" key="11">
    <source>
        <dbReference type="PROSITE" id="PS51195"/>
    </source>
</evidence>
<keyword evidence="4 7" id="KW-0067">ATP-binding</keyword>
<dbReference type="FunCoup" id="A0A2J7RKC7">
    <property type="interactions" value="2102"/>
</dbReference>
<comment type="function">
    <text evidence="7">RNA helicase.</text>
</comment>
<dbReference type="Pfam" id="PF00270">
    <property type="entry name" value="DEAD"/>
    <property type="match status" value="1"/>
</dbReference>
<comment type="caution">
    <text evidence="12">The sequence shown here is derived from an EMBL/GenBank/DDBJ whole genome shotgun (WGS) entry which is preliminary data.</text>
</comment>
<comment type="catalytic activity">
    <reaction evidence="7">
        <text>ATP + H2O = ADP + phosphate + H(+)</text>
        <dbReference type="Rhea" id="RHEA:13065"/>
        <dbReference type="ChEBI" id="CHEBI:15377"/>
        <dbReference type="ChEBI" id="CHEBI:15378"/>
        <dbReference type="ChEBI" id="CHEBI:30616"/>
        <dbReference type="ChEBI" id="CHEBI:43474"/>
        <dbReference type="ChEBI" id="CHEBI:456216"/>
        <dbReference type="EC" id="3.6.4.13"/>
    </reaction>
</comment>
<evidence type="ECO:0000256" key="2">
    <source>
        <dbReference type="ARBA" id="ARBA00022801"/>
    </source>
</evidence>
<keyword evidence="1 7" id="KW-0547">Nucleotide-binding</keyword>
<feature type="region of interest" description="Disordered" evidence="8">
    <location>
        <begin position="49"/>
        <end position="127"/>
    </location>
</feature>
<dbReference type="SUPFAM" id="SSF52540">
    <property type="entry name" value="P-loop containing nucleoside triphosphate hydrolases"/>
    <property type="match status" value="2"/>
</dbReference>
<dbReference type="GO" id="GO:0003724">
    <property type="term" value="F:RNA helicase activity"/>
    <property type="evidence" value="ECO:0007669"/>
    <property type="project" value="UniProtKB-EC"/>
</dbReference>
<dbReference type="SMART" id="SM00490">
    <property type="entry name" value="HELICc"/>
    <property type="match status" value="1"/>
</dbReference>
<dbReference type="STRING" id="105785.A0A2J7RKC7"/>
<dbReference type="EMBL" id="NEVH01002981">
    <property type="protein sequence ID" value="PNF41282.1"/>
    <property type="molecule type" value="Genomic_DNA"/>
</dbReference>
<feature type="short sequence motif" description="Q motif" evidence="6">
    <location>
        <begin position="135"/>
        <end position="163"/>
    </location>
</feature>
<feature type="domain" description="DEAD-box RNA helicase Q" evidence="11">
    <location>
        <begin position="135"/>
        <end position="163"/>
    </location>
</feature>
<dbReference type="Gene3D" id="3.40.50.300">
    <property type="entry name" value="P-loop containing nucleotide triphosphate hydrolases"/>
    <property type="match status" value="2"/>
</dbReference>
<reference evidence="12 13" key="1">
    <citation type="submission" date="2017-12" db="EMBL/GenBank/DDBJ databases">
        <title>Hemimetabolous genomes reveal molecular basis of termite eusociality.</title>
        <authorList>
            <person name="Harrison M.C."/>
            <person name="Jongepier E."/>
            <person name="Robertson H.M."/>
            <person name="Arning N."/>
            <person name="Bitard-Feildel T."/>
            <person name="Chao H."/>
            <person name="Childers C.P."/>
            <person name="Dinh H."/>
            <person name="Doddapaneni H."/>
            <person name="Dugan S."/>
            <person name="Gowin J."/>
            <person name="Greiner C."/>
            <person name="Han Y."/>
            <person name="Hu H."/>
            <person name="Hughes D.S.T."/>
            <person name="Huylmans A.-K."/>
            <person name="Kemena C."/>
            <person name="Kremer L.P.M."/>
            <person name="Lee S.L."/>
            <person name="Lopez-Ezquerra A."/>
            <person name="Mallet L."/>
            <person name="Monroy-Kuhn J.M."/>
            <person name="Moser A."/>
            <person name="Murali S.C."/>
            <person name="Muzny D.M."/>
            <person name="Otani S."/>
            <person name="Piulachs M.-D."/>
            <person name="Poelchau M."/>
            <person name="Qu J."/>
            <person name="Schaub F."/>
            <person name="Wada-Katsumata A."/>
            <person name="Worley K.C."/>
            <person name="Xie Q."/>
            <person name="Ylla G."/>
            <person name="Poulsen M."/>
            <person name="Gibbs R.A."/>
            <person name="Schal C."/>
            <person name="Richards S."/>
            <person name="Belles X."/>
            <person name="Korb J."/>
            <person name="Bornberg-Bauer E."/>
        </authorList>
    </citation>
    <scope>NUCLEOTIDE SEQUENCE [LARGE SCALE GENOMIC DNA]</scope>
    <source>
        <tissue evidence="12">Whole body</tissue>
    </source>
</reference>
<comment type="domain">
    <text evidence="7">The Q motif is unique to and characteristic of the DEAD box family of RNA helicases and controls ATP binding and hydrolysis.</text>
</comment>
<dbReference type="InterPro" id="IPR001650">
    <property type="entry name" value="Helicase_C-like"/>
</dbReference>
<evidence type="ECO:0000256" key="6">
    <source>
        <dbReference type="PROSITE-ProRule" id="PRU00552"/>
    </source>
</evidence>
<dbReference type="PROSITE" id="PS51195">
    <property type="entry name" value="Q_MOTIF"/>
    <property type="match status" value="1"/>
</dbReference>
<dbReference type="Pfam" id="PF00271">
    <property type="entry name" value="Helicase_C"/>
    <property type="match status" value="1"/>
</dbReference>
<dbReference type="CDD" id="cd17946">
    <property type="entry name" value="DEADc_DDX24"/>
    <property type="match status" value="1"/>
</dbReference>
<protein>
    <recommendedName>
        <fullName evidence="7">ATP-dependent RNA helicase</fullName>
        <ecNumber evidence="7">3.6.4.13</ecNumber>
    </recommendedName>
</protein>
<evidence type="ECO:0000259" key="10">
    <source>
        <dbReference type="PROSITE" id="PS51194"/>
    </source>
</evidence>
<dbReference type="GO" id="GO:0005524">
    <property type="term" value="F:ATP binding"/>
    <property type="evidence" value="ECO:0007669"/>
    <property type="project" value="UniProtKB-UniRule"/>
</dbReference>
<evidence type="ECO:0000256" key="5">
    <source>
        <dbReference type="ARBA" id="ARBA00022884"/>
    </source>
</evidence>
<dbReference type="CDD" id="cd18787">
    <property type="entry name" value="SF2_C_DEAD"/>
    <property type="match status" value="1"/>
</dbReference>
<dbReference type="GO" id="GO:0003723">
    <property type="term" value="F:RNA binding"/>
    <property type="evidence" value="ECO:0007669"/>
    <property type="project" value="UniProtKB-UniRule"/>
</dbReference>
<accession>A0A2J7RKC7</accession>
<dbReference type="PANTHER" id="PTHR24031">
    <property type="entry name" value="RNA HELICASE"/>
    <property type="match status" value="1"/>
</dbReference>
<evidence type="ECO:0000313" key="13">
    <source>
        <dbReference type="Proteomes" id="UP000235965"/>
    </source>
</evidence>
<feature type="domain" description="Helicase ATP-binding" evidence="9">
    <location>
        <begin position="167"/>
        <end position="406"/>
    </location>
</feature>
<feature type="compositionally biased region" description="Basic residues" evidence="8">
    <location>
        <begin position="81"/>
        <end position="93"/>
    </location>
</feature>
<evidence type="ECO:0000256" key="8">
    <source>
        <dbReference type="SAM" id="MobiDB-lite"/>
    </source>
</evidence>
<dbReference type="InterPro" id="IPR027417">
    <property type="entry name" value="P-loop_NTPase"/>
</dbReference>